<proteinExistence type="predicted"/>
<gene>
    <name evidence="1" type="ORF">CI088_16245</name>
</gene>
<sequence length="116" mass="13568">MRDFYGLLMVGPRRKWLLMDGISFFLRELFRNGSYSYRVFNQYTFYTGCGDMCTMTHFKRLKANGPTVPAIHKLFNPSIRFCTNLKETTIQSVQLYIYSDKVAANEEMGLKVVVRL</sequence>
<dbReference type="EMBL" id="PIEU01000125">
    <property type="protein sequence ID" value="PZL70054.1"/>
    <property type="molecule type" value="Genomic_DNA"/>
</dbReference>
<dbReference type="Proteomes" id="UP000249828">
    <property type="component" value="Unassembled WGS sequence"/>
</dbReference>
<organism evidence="1 2">
    <name type="scientific">Enterococcus plantarum</name>
    <dbReference type="NCBI Taxonomy" id="1077675"/>
    <lineage>
        <taxon>Bacteria</taxon>
        <taxon>Bacillati</taxon>
        <taxon>Bacillota</taxon>
        <taxon>Bacilli</taxon>
        <taxon>Lactobacillales</taxon>
        <taxon>Enterococcaceae</taxon>
        <taxon>Enterococcus</taxon>
    </lineage>
</organism>
<evidence type="ECO:0000313" key="2">
    <source>
        <dbReference type="Proteomes" id="UP000249828"/>
    </source>
</evidence>
<evidence type="ECO:0000313" key="1">
    <source>
        <dbReference type="EMBL" id="PZL70054.1"/>
    </source>
</evidence>
<dbReference type="AlphaFoldDB" id="A0A2W3Z7L3"/>
<accession>A0A2W3Z7L3</accession>
<comment type="caution">
    <text evidence="1">The sequence shown here is derived from an EMBL/GenBank/DDBJ whole genome shotgun (WGS) entry which is preliminary data.</text>
</comment>
<name>A0A2W3Z7L3_9ENTE</name>
<protein>
    <submittedName>
        <fullName evidence="1">Uncharacterized protein</fullName>
    </submittedName>
</protein>
<keyword evidence="2" id="KW-1185">Reference proteome</keyword>
<reference evidence="1 2" key="1">
    <citation type="submission" date="2017-11" db="EMBL/GenBank/DDBJ databases">
        <title>Draft genome sequence of Enterococcus plantarum TRW2 strain isolated from lettuce.</title>
        <authorList>
            <person name="Kim E.B."/>
            <person name="Marco M.L."/>
            <person name="Williams T.R."/>
            <person name="You I.H."/>
        </authorList>
    </citation>
    <scope>NUCLEOTIDE SEQUENCE [LARGE SCALE GENOMIC DNA]</scope>
    <source>
        <strain evidence="1 2">TRW2</strain>
    </source>
</reference>